<reference evidence="1 2" key="1">
    <citation type="submission" date="2018-05" db="EMBL/GenBank/DDBJ databases">
        <title>A metagenomic window into the 2 km-deep terrestrial subsurface aquifer revealed taxonomically and functionally diverse microbial community comprising novel uncultured bacterial lineages.</title>
        <authorList>
            <person name="Kadnikov V.V."/>
            <person name="Mardanov A.V."/>
            <person name="Beletsky A.V."/>
            <person name="Banks D."/>
            <person name="Pimenov N.V."/>
            <person name="Frank Y.A."/>
            <person name="Karnachuk O.V."/>
            <person name="Ravin N.V."/>
        </authorList>
    </citation>
    <scope>NUCLEOTIDE SEQUENCE [LARGE SCALE GENOMIC DNA]</scope>
    <source>
        <strain evidence="1">BY</strain>
    </source>
</reference>
<dbReference type="InterPro" id="IPR023346">
    <property type="entry name" value="Lysozyme-like_dom_sf"/>
</dbReference>
<dbReference type="EMBL" id="CP030759">
    <property type="protein sequence ID" value="AXA36694.1"/>
    <property type="molecule type" value="Genomic_DNA"/>
</dbReference>
<dbReference type="AlphaFoldDB" id="A0A2Z4Y673"/>
<sequence>MPLAYRMGGVGLCVAELQHALGVAADGIFGPQTRDAVERVERSIGREPSGDADAAVFSACGLEWPDEFRRCLTLTSAFEGTGFGDCNPTDTDGAGVTFGIIGFTTEHGEVQELVTEFLRHAPEALEYAPRSFRRRLEQLLLRDSDRHVWERVMLDPMRRVRPEVRASFAAWGNHPQMRELQVRFARERCWHPAAACAKKLGVESPTGRGLLFDVWVQNGGWRAAHETHFARLMRDRDAPPASKSRLEVIAIAVAAESRAPWRADVLGRKLVFARGWGIVHRRSYDLTLQALA</sequence>
<gene>
    <name evidence="1" type="ORF">BRCON_1917</name>
</gene>
<accession>A0A2Z4Y673</accession>
<dbReference type="InterPro" id="IPR000400">
    <property type="entry name" value="Glyco_hydro_46"/>
</dbReference>
<organism evidence="1 2">
    <name type="scientific">Sumerlaea chitinivorans</name>
    <dbReference type="NCBI Taxonomy" id="2250252"/>
    <lineage>
        <taxon>Bacteria</taxon>
        <taxon>Candidatus Sumerlaeota</taxon>
        <taxon>Candidatus Sumerlaeia</taxon>
        <taxon>Candidatus Sumerlaeales</taxon>
        <taxon>Candidatus Sumerlaeaceae</taxon>
        <taxon>Candidatus Sumerlaea</taxon>
    </lineage>
</organism>
<dbReference type="Pfam" id="PF01374">
    <property type="entry name" value="Glyco_hydro_46"/>
    <property type="match status" value="1"/>
</dbReference>
<dbReference type="Gene3D" id="1.20.141.10">
    <property type="entry name" value="Chitosanase, subunit A, domain 1"/>
    <property type="match status" value="1"/>
</dbReference>
<dbReference type="Proteomes" id="UP000262583">
    <property type="component" value="Chromosome"/>
</dbReference>
<protein>
    <submittedName>
        <fullName evidence="1">N-acetylmuramoyl-L-alanine amidase</fullName>
    </submittedName>
</protein>
<dbReference type="KEGG" id="schv:BRCON_1917"/>
<dbReference type="GO" id="GO:0005576">
    <property type="term" value="C:extracellular region"/>
    <property type="evidence" value="ECO:0007669"/>
    <property type="project" value="InterPro"/>
</dbReference>
<dbReference type="InterPro" id="IPR036365">
    <property type="entry name" value="PGBD-like_sf"/>
</dbReference>
<dbReference type="GO" id="GO:0016977">
    <property type="term" value="F:chitosanase activity"/>
    <property type="evidence" value="ECO:0007669"/>
    <property type="project" value="InterPro"/>
</dbReference>
<dbReference type="GO" id="GO:0005975">
    <property type="term" value="P:carbohydrate metabolic process"/>
    <property type="evidence" value="ECO:0007669"/>
    <property type="project" value="InterPro"/>
</dbReference>
<proteinExistence type="predicted"/>
<name>A0A2Z4Y673_SUMC1</name>
<dbReference type="SUPFAM" id="SSF53955">
    <property type="entry name" value="Lysozyme-like"/>
    <property type="match status" value="1"/>
</dbReference>
<evidence type="ECO:0000313" key="2">
    <source>
        <dbReference type="Proteomes" id="UP000262583"/>
    </source>
</evidence>
<dbReference type="SUPFAM" id="SSF47090">
    <property type="entry name" value="PGBD-like"/>
    <property type="match status" value="1"/>
</dbReference>
<evidence type="ECO:0000313" key="1">
    <source>
        <dbReference type="EMBL" id="AXA36694.1"/>
    </source>
</evidence>